<evidence type="ECO:0000256" key="12">
    <source>
        <dbReference type="ARBA" id="ARBA00023136"/>
    </source>
</evidence>
<dbReference type="GO" id="GO:0046872">
    <property type="term" value="F:metal ion binding"/>
    <property type="evidence" value="ECO:0007669"/>
    <property type="project" value="UniProtKB-KW"/>
</dbReference>
<keyword evidence="10" id="KW-0653">Protein transport</keyword>
<evidence type="ECO:0000256" key="11">
    <source>
        <dbReference type="ARBA" id="ARBA00022989"/>
    </source>
</evidence>
<evidence type="ECO:0000256" key="13">
    <source>
        <dbReference type="ARBA" id="ARBA00030750"/>
    </source>
</evidence>
<comment type="function">
    <text evidence="1">Component of the type II secretion system inner membrane complex required for the energy-dependent secretion of extracellular factors such as proteases and toxins from the periplasm.</text>
</comment>
<evidence type="ECO:0000313" key="18">
    <source>
        <dbReference type="Proteomes" id="UP000199214"/>
    </source>
</evidence>
<dbReference type="FunFam" id="1.20.81.30:FF:000001">
    <property type="entry name" value="Type II secretion system protein F"/>
    <property type="match status" value="2"/>
</dbReference>
<dbReference type="PANTHER" id="PTHR30012:SF0">
    <property type="entry name" value="TYPE II SECRETION SYSTEM PROTEIN F-RELATED"/>
    <property type="match status" value="1"/>
</dbReference>
<proteinExistence type="inferred from homology"/>
<evidence type="ECO:0000256" key="1">
    <source>
        <dbReference type="ARBA" id="ARBA00002684"/>
    </source>
</evidence>
<evidence type="ECO:0000259" key="16">
    <source>
        <dbReference type="Pfam" id="PF00482"/>
    </source>
</evidence>
<evidence type="ECO:0000256" key="7">
    <source>
        <dbReference type="ARBA" id="ARBA00022692"/>
    </source>
</evidence>
<dbReference type="InterPro" id="IPR018076">
    <property type="entry name" value="T2SS_GspF_dom"/>
</dbReference>
<evidence type="ECO:0000256" key="3">
    <source>
        <dbReference type="ARBA" id="ARBA00005745"/>
    </source>
</evidence>
<keyword evidence="5" id="KW-1003">Cell membrane</keyword>
<keyword evidence="6" id="KW-0997">Cell inner membrane</keyword>
<dbReference type="PRINTS" id="PR00812">
    <property type="entry name" value="BCTERIALGSPF"/>
</dbReference>
<organism evidence="17 18">
    <name type="scientific">Sphingomonas palmae</name>
    <dbReference type="NCBI Taxonomy" id="1855283"/>
    <lineage>
        <taxon>Bacteria</taxon>
        <taxon>Pseudomonadati</taxon>
        <taxon>Pseudomonadota</taxon>
        <taxon>Alphaproteobacteria</taxon>
        <taxon>Sphingomonadales</taxon>
        <taxon>Sphingomonadaceae</taxon>
        <taxon>Sphingomonas</taxon>
    </lineage>
</organism>
<protein>
    <recommendedName>
        <fullName evidence="13">General secretion pathway protein F</fullName>
    </recommendedName>
</protein>
<evidence type="ECO:0000256" key="9">
    <source>
        <dbReference type="ARBA" id="ARBA00022837"/>
    </source>
</evidence>
<dbReference type="InterPro" id="IPR001992">
    <property type="entry name" value="T2SS_GspF/T4SS_PilC_CS"/>
</dbReference>
<dbReference type="InterPro" id="IPR042094">
    <property type="entry name" value="T2SS_GspF_sf"/>
</dbReference>
<dbReference type="PROSITE" id="PS00874">
    <property type="entry name" value="T2SP_F"/>
    <property type="match status" value="1"/>
</dbReference>
<dbReference type="PANTHER" id="PTHR30012">
    <property type="entry name" value="GENERAL SECRETION PATHWAY PROTEIN"/>
    <property type="match status" value="1"/>
</dbReference>
<dbReference type="GO" id="GO:0015627">
    <property type="term" value="C:type II protein secretion system complex"/>
    <property type="evidence" value="ECO:0007669"/>
    <property type="project" value="InterPro"/>
</dbReference>
<evidence type="ECO:0000313" key="17">
    <source>
        <dbReference type="EMBL" id="SEK41511.1"/>
    </source>
</evidence>
<dbReference type="InterPro" id="IPR003004">
    <property type="entry name" value="GspF/PilC"/>
</dbReference>
<comment type="subcellular location">
    <subcellularLocation>
        <location evidence="2 14">Cell inner membrane</location>
        <topology evidence="2 14">Multi-pass membrane protein</topology>
    </subcellularLocation>
</comment>
<evidence type="ECO:0000256" key="14">
    <source>
        <dbReference type="RuleBase" id="RU003923"/>
    </source>
</evidence>
<dbReference type="RefSeq" id="WP_093002721.1">
    <property type="nucleotide sequence ID" value="NZ_FNZZ01000001.1"/>
</dbReference>
<dbReference type="GO" id="GO:0015628">
    <property type="term" value="P:protein secretion by the type II secretion system"/>
    <property type="evidence" value="ECO:0007669"/>
    <property type="project" value="InterPro"/>
</dbReference>
<evidence type="ECO:0000256" key="2">
    <source>
        <dbReference type="ARBA" id="ARBA00004429"/>
    </source>
</evidence>
<feature type="domain" description="Type II secretion system protein GspF" evidence="16">
    <location>
        <begin position="276"/>
        <end position="397"/>
    </location>
</feature>
<keyword evidence="18" id="KW-1185">Reference proteome</keyword>
<keyword evidence="4 14" id="KW-0813">Transport</keyword>
<keyword evidence="7 14" id="KW-0812">Transmembrane</keyword>
<evidence type="ECO:0000256" key="5">
    <source>
        <dbReference type="ARBA" id="ARBA00022475"/>
    </source>
</evidence>
<reference evidence="18" key="1">
    <citation type="submission" date="2016-10" db="EMBL/GenBank/DDBJ databases">
        <authorList>
            <person name="Varghese N."/>
            <person name="Submissions S."/>
        </authorList>
    </citation>
    <scope>NUCLEOTIDE SEQUENCE [LARGE SCALE GENOMIC DNA]</scope>
    <source>
        <strain evidence="18">JS21-1</strain>
    </source>
</reference>
<gene>
    <name evidence="17" type="ORF">SAMN05216382_0364</name>
</gene>
<feature type="transmembrane region" description="Helical" evidence="15">
    <location>
        <begin position="225"/>
        <end position="244"/>
    </location>
</feature>
<dbReference type="OrthoDB" id="9805682at2"/>
<comment type="similarity">
    <text evidence="3 14">Belongs to the GSP F family.</text>
</comment>
<keyword evidence="11 15" id="KW-1133">Transmembrane helix</keyword>
<sequence>MADFDYVAIDTRGNEARGHVAAASVEAARAVLDRRRLFVVRIEPGSAPASKGRPLFGLELGRVKMSGKQLTLFTRQLATLNRVSPLEESLRTVSRQTEQERVRVIVQNVHAGVTEGRRLADAMAREPRSFPPLYRAMVAAGESSGSLPEIMERLSLLLERQAEIRGKLFTAMAYPAVLATVAMGVVIALMAFVVPQVVEQFDTVGQELPFLTRMVIALSAAITDYWWAMLLVMVLVGLGAWAALRQPPIRLAFDTWLLRVPLVGRLLRDLHAARMARTLSTMVASRLPLLEGLNLTAGTIHNRRLKAASDEITDAIRGGGSLSAAMRRTAVFPPLLVYLAASGEAAGRLDEMLERAADYMEREFDRFTATALSLLEPLIIVIMGGIVATIVLSILLPILQLNTLAGQ</sequence>
<keyword evidence="9" id="KW-0106">Calcium</keyword>
<evidence type="ECO:0000256" key="8">
    <source>
        <dbReference type="ARBA" id="ARBA00022723"/>
    </source>
</evidence>
<dbReference type="EMBL" id="FNZZ01000001">
    <property type="protein sequence ID" value="SEK41511.1"/>
    <property type="molecule type" value="Genomic_DNA"/>
</dbReference>
<accession>A0A1H7GTT1</accession>
<dbReference type="NCBIfam" id="TIGR02120">
    <property type="entry name" value="GspF"/>
    <property type="match status" value="1"/>
</dbReference>
<dbReference type="GO" id="GO:0005886">
    <property type="term" value="C:plasma membrane"/>
    <property type="evidence" value="ECO:0007669"/>
    <property type="project" value="UniProtKB-SubCell"/>
</dbReference>
<feature type="domain" description="Type II secretion system protein GspF" evidence="16">
    <location>
        <begin position="73"/>
        <end position="195"/>
    </location>
</feature>
<dbReference type="AlphaFoldDB" id="A0A1H7GTT1"/>
<dbReference type="InterPro" id="IPR011850">
    <property type="entry name" value="T2SS_GspF"/>
</dbReference>
<dbReference type="STRING" id="1855283.SAMN05216382_0364"/>
<evidence type="ECO:0000256" key="10">
    <source>
        <dbReference type="ARBA" id="ARBA00022927"/>
    </source>
</evidence>
<feature type="transmembrane region" description="Helical" evidence="15">
    <location>
        <begin position="378"/>
        <end position="399"/>
    </location>
</feature>
<dbReference type="Proteomes" id="UP000199214">
    <property type="component" value="Unassembled WGS sequence"/>
</dbReference>
<evidence type="ECO:0000256" key="6">
    <source>
        <dbReference type="ARBA" id="ARBA00022519"/>
    </source>
</evidence>
<keyword evidence="8" id="KW-0479">Metal-binding</keyword>
<name>A0A1H7GTT1_9SPHN</name>
<evidence type="ECO:0000256" key="15">
    <source>
        <dbReference type="SAM" id="Phobius"/>
    </source>
</evidence>
<dbReference type="Gene3D" id="1.20.81.30">
    <property type="entry name" value="Type II secretion system (T2SS), domain F"/>
    <property type="match status" value="2"/>
</dbReference>
<feature type="transmembrane region" description="Helical" evidence="15">
    <location>
        <begin position="168"/>
        <end position="194"/>
    </location>
</feature>
<evidence type="ECO:0000256" key="4">
    <source>
        <dbReference type="ARBA" id="ARBA00022448"/>
    </source>
</evidence>
<keyword evidence="12 15" id="KW-0472">Membrane</keyword>
<dbReference type="Pfam" id="PF00482">
    <property type="entry name" value="T2SSF"/>
    <property type="match status" value="2"/>
</dbReference>